<name>A0A642UUH3_DIURU</name>
<dbReference type="RefSeq" id="XP_034012682.1">
    <property type="nucleotide sequence ID" value="XM_034155176.1"/>
</dbReference>
<keyword evidence="2" id="KW-1185">Reference proteome</keyword>
<dbReference type="EMBL" id="SWFT01000070">
    <property type="protein sequence ID" value="KAA8903229.1"/>
    <property type="molecule type" value="Genomic_DNA"/>
</dbReference>
<reference evidence="1 2" key="1">
    <citation type="submission" date="2019-07" db="EMBL/GenBank/DDBJ databases">
        <title>Genome assembly of two rare yeast pathogens: Diutina rugosa and Trichomonascus ciferrii.</title>
        <authorList>
            <person name="Mixao V."/>
            <person name="Saus E."/>
            <person name="Hansen A."/>
            <person name="Lass-Flor C."/>
            <person name="Gabaldon T."/>
        </authorList>
    </citation>
    <scope>NUCLEOTIDE SEQUENCE [LARGE SCALE GENOMIC DNA]</scope>
    <source>
        <strain evidence="1 2">CBS 613</strain>
    </source>
</reference>
<dbReference type="VEuPathDB" id="FungiDB:DIURU_002516"/>
<evidence type="ECO:0000313" key="2">
    <source>
        <dbReference type="Proteomes" id="UP000449547"/>
    </source>
</evidence>
<organism evidence="1 2">
    <name type="scientific">Diutina rugosa</name>
    <name type="common">Yeast</name>
    <name type="synonym">Candida rugosa</name>
    <dbReference type="NCBI Taxonomy" id="5481"/>
    <lineage>
        <taxon>Eukaryota</taxon>
        <taxon>Fungi</taxon>
        <taxon>Dikarya</taxon>
        <taxon>Ascomycota</taxon>
        <taxon>Saccharomycotina</taxon>
        <taxon>Pichiomycetes</taxon>
        <taxon>Debaryomycetaceae</taxon>
        <taxon>Diutina</taxon>
    </lineage>
</organism>
<sequence length="227" mass="26150">MSRSKKQNNNTIKSNSVAKNAKSVTYLPTFQALLRQLPNDRARGDLTKLIVEAEKTRHEAVTAWKNHETVSLSSLFKPIGSLKPVPGLNTDRLSKLDYRIQRLQREFGQAADPIEANIHLLTTYSDFDNRARPHQEVERSLAFLATDFNRRLGRILNDIPGISRETRRTTEQAIWHEQQKLYAIMADWRATVERLLRKICQDAVVSKQMVKEAMMILEKHSSSVWDI</sequence>
<protein>
    <submittedName>
        <fullName evidence="1">Uncharacterized protein</fullName>
    </submittedName>
</protein>
<accession>A0A642UUH3</accession>
<gene>
    <name evidence="1" type="ORF">DIURU_002516</name>
</gene>
<dbReference type="AlphaFoldDB" id="A0A642UUH3"/>
<proteinExistence type="predicted"/>
<dbReference type="Proteomes" id="UP000449547">
    <property type="component" value="Unassembled WGS sequence"/>
</dbReference>
<comment type="caution">
    <text evidence="1">The sequence shown here is derived from an EMBL/GenBank/DDBJ whole genome shotgun (WGS) entry which is preliminary data.</text>
</comment>
<dbReference type="GeneID" id="54781167"/>
<evidence type="ECO:0000313" key="1">
    <source>
        <dbReference type="EMBL" id="KAA8903229.1"/>
    </source>
</evidence>